<dbReference type="RefSeq" id="WP_088153234.1">
    <property type="nucleotide sequence ID" value="NZ_NHON01000047.1"/>
</dbReference>
<dbReference type="InterPro" id="IPR042096">
    <property type="entry name" value="Dihydro-acid_dehy_C"/>
</dbReference>
<evidence type="ECO:0000256" key="5">
    <source>
        <dbReference type="ARBA" id="ARBA00023239"/>
    </source>
</evidence>
<gene>
    <name evidence="8" type="ORF">BWR60_22340</name>
</gene>
<dbReference type="FunFam" id="3.50.30.80:FF:000001">
    <property type="entry name" value="Dihydroxy-acid dehydratase"/>
    <property type="match status" value="1"/>
</dbReference>
<dbReference type="GO" id="GO:0046872">
    <property type="term" value="F:metal ion binding"/>
    <property type="evidence" value="ECO:0007669"/>
    <property type="project" value="UniProtKB-KW"/>
</dbReference>
<sequence>MTDNRRKTPDTLRSARWFAPDDLRSFGHRSRAMQMGFAPEEWAGKPVIAILNTWSDANPCHAHFKTRVEDVKRGVLQAGGFPMELPALSLSESFVKPTTMLYRNMLAMEAEELLRSHPVDGAVLMGGCDKTTPGLLMGATNAGLPMIFMPAGPMLRGNWKGKVLGSGSDAWKFWDERRAGNISDQDWVDIEGGIARSYGHCMTMGTASTMTAITEALGLTMPGASSIPAADAGHIRMASTCGRRIVEMVWEDLVPAKIQTRAAFENAIVVAMAMGCSTNAIIHLVAMARRAGHDIGLDDFDAASRVVPVIANVRPSGDQYLMEDFFYAGGLPGLMTRLRNHLKLDALTVSGRTVGENIAGAEIYNEDVIRPIDNPLYAEGALAVLRGNLSPDGCVIKPSACEPRFLKHSGPAIVFDDYPAMKAAIDSDDLDVTADHVLVLRNAGPQGGPGMPEWGMLPIPKKLVKQGVRDMVRISDARMSGTSYGACILHVSPESYVGGPLALLRTGDIVTLDVAARRLDMEVSEAELARRRVELQPPQPRYERGYGWMFNRHIRQAHEGCDFDFLETGFGAPVAEPDIF</sequence>
<keyword evidence="3" id="KW-0408">Iron</keyword>
<dbReference type="Pfam" id="PF24877">
    <property type="entry name" value="ILV_EDD_C"/>
    <property type="match status" value="1"/>
</dbReference>
<evidence type="ECO:0000256" key="3">
    <source>
        <dbReference type="ARBA" id="ARBA00023004"/>
    </source>
</evidence>
<keyword evidence="2" id="KW-0479">Metal-binding</keyword>
<organism evidence="8 9">
    <name type="scientific">Inquilinus limosus</name>
    <dbReference type="NCBI Taxonomy" id="171674"/>
    <lineage>
        <taxon>Bacteria</taxon>
        <taxon>Pseudomonadati</taxon>
        <taxon>Pseudomonadota</taxon>
        <taxon>Alphaproteobacteria</taxon>
        <taxon>Rhodospirillales</taxon>
        <taxon>Rhodospirillaceae</taxon>
        <taxon>Inquilinus</taxon>
    </lineage>
</organism>
<dbReference type="InterPro" id="IPR052352">
    <property type="entry name" value="Sugar_Degrad_Dehydratases"/>
</dbReference>
<dbReference type="GO" id="GO:0016836">
    <property type="term" value="F:hydro-lyase activity"/>
    <property type="evidence" value="ECO:0007669"/>
    <property type="project" value="UniProtKB-ARBA"/>
</dbReference>
<dbReference type="Pfam" id="PF00920">
    <property type="entry name" value="ILVD_EDD_N"/>
    <property type="match status" value="1"/>
</dbReference>
<dbReference type="InterPro" id="IPR037237">
    <property type="entry name" value="IlvD/EDD_N"/>
</dbReference>
<dbReference type="OrthoDB" id="9807077at2"/>
<feature type="domain" description="Dihydroxy-acid/6-phosphogluconate dehydratase N-terminal" evidence="6">
    <location>
        <begin position="45"/>
        <end position="357"/>
    </location>
</feature>
<dbReference type="InterPro" id="IPR000581">
    <property type="entry name" value="ILV_EDD_N"/>
</dbReference>
<dbReference type="EMBL" id="NHON01000047">
    <property type="protein sequence ID" value="OWJ64901.1"/>
    <property type="molecule type" value="Genomic_DNA"/>
</dbReference>
<evidence type="ECO:0000313" key="8">
    <source>
        <dbReference type="EMBL" id="OWJ64901.1"/>
    </source>
</evidence>
<dbReference type="InterPro" id="IPR056740">
    <property type="entry name" value="ILV_EDD_C"/>
</dbReference>
<keyword evidence="9" id="KW-1185">Reference proteome</keyword>
<evidence type="ECO:0000256" key="1">
    <source>
        <dbReference type="ARBA" id="ARBA00006486"/>
    </source>
</evidence>
<feature type="domain" description="Dihydroxy-acid/6-phosphogluconate dehydratase C-terminal" evidence="7">
    <location>
        <begin position="367"/>
        <end position="561"/>
    </location>
</feature>
<comment type="similarity">
    <text evidence="1">Belongs to the IlvD/Edd family.</text>
</comment>
<dbReference type="InterPro" id="IPR020558">
    <property type="entry name" value="DiOHA_6PGluconate_deHydtase_CS"/>
</dbReference>
<keyword evidence="4" id="KW-0411">Iron-sulfur</keyword>
<evidence type="ECO:0000256" key="2">
    <source>
        <dbReference type="ARBA" id="ARBA00022723"/>
    </source>
</evidence>
<dbReference type="NCBIfam" id="NF009560">
    <property type="entry name" value="PRK13017.1"/>
    <property type="match status" value="1"/>
</dbReference>
<evidence type="ECO:0000256" key="4">
    <source>
        <dbReference type="ARBA" id="ARBA00023014"/>
    </source>
</evidence>
<accession>A0A211ZHZ7</accession>
<dbReference type="GO" id="GO:0051536">
    <property type="term" value="F:iron-sulfur cluster binding"/>
    <property type="evidence" value="ECO:0007669"/>
    <property type="project" value="UniProtKB-KW"/>
</dbReference>
<dbReference type="PANTHER" id="PTHR43183">
    <property type="entry name" value="HYPOTHETICAL DIHYDROXYACID DEHYDRATASE (EUROFUNG)-RELATED"/>
    <property type="match status" value="1"/>
</dbReference>
<evidence type="ECO:0000259" key="6">
    <source>
        <dbReference type="Pfam" id="PF00920"/>
    </source>
</evidence>
<dbReference type="NCBIfam" id="NF009559">
    <property type="entry name" value="PRK13016.1"/>
    <property type="match status" value="1"/>
</dbReference>
<protein>
    <submittedName>
        <fullName evidence="8">Dihydroxy-acid dehydratase</fullName>
    </submittedName>
</protein>
<name>A0A211ZHZ7_9PROT</name>
<evidence type="ECO:0000313" key="9">
    <source>
        <dbReference type="Proteomes" id="UP000196655"/>
    </source>
</evidence>
<comment type="caution">
    <text evidence="8">The sequence shown here is derived from an EMBL/GenBank/DDBJ whole genome shotgun (WGS) entry which is preliminary data.</text>
</comment>
<dbReference type="SUPFAM" id="SSF143975">
    <property type="entry name" value="IlvD/EDD N-terminal domain-like"/>
    <property type="match status" value="1"/>
</dbReference>
<proteinExistence type="inferred from homology"/>
<evidence type="ECO:0000259" key="7">
    <source>
        <dbReference type="Pfam" id="PF24877"/>
    </source>
</evidence>
<dbReference type="PANTHER" id="PTHR43183:SF2">
    <property type="entry name" value="DIHYDROXY-ACID DEHYDRATASE"/>
    <property type="match status" value="1"/>
</dbReference>
<dbReference type="NCBIfam" id="NF004784">
    <property type="entry name" value="PRK06131.1"/>
    <property type="match status" value="1"/>
</dbReference>
<dbReference type="Proteomes" id="UP000196655">
    <property type="component" value="Unassembled WGS sequence"/>
</dbReference>
<dbReference type="SUPFAM" id="SSF52016">
    <property type="entry name" value="LeuD/IlvD-like"/>
    <property type="match status" value="1"/>
</dbReference>
<dbReference type="PROSITE" id="PS00886">
    <property type="entry name" value="ILVD_EDD_1"/>
    <property type="match status" value="1"/>
</dbReference>
<dbReference type="STRING" id="1122125.GCA_000423185_04715"/>
<keyword evidence="5" id="KW-0456">Lyase</keyword>
<reference evidence="9" key="1">
    <citation type="submission" date="2017-05" db="EMBL/GenBank/DDBJ databases">
        <authorList>
            <person name="Macchi M."/>
            <person name="Festa S."/>
            <person name="Coppotelli B.M."/>
            <person name="Morelli I.S."/>
        </authorList>
    </citation>
    <scope>NUCLEOTIDE SEQUENCE [LARGE SCALE GENOMIC DNA]</scope>
    <source>
        <strain evidence="9">I</strain>
    </source>
</reference>
<dbReference type="AlphaFoldDB" id="A0A211ZHZ7"/>
<dbReference type="Gene3D" id="3.50.30.80">
    <property type="entry name" value="IlvD/EDD C-terminal domain-like"/>
    <property type="match status" value="1"/>
</dbReference>